<evidence type="ECO:0000256" key="1">
    <source>
        <dbReference type="ARBA" id="ARBA00001798"/>
    </source>
</evidence>
<dbReference type="Pfam" id="PF22191">
    <property type="entry name" value="IBR_1"/>
    <property type="match status" value="1"/>
</dbReference>
<evidence type="ECO:0000256" key="7">
    <source>
        <dbReference type="ARBA" id="ARBA00022771"/>
    </source>
</evidence>
<evidence type="ECO:0000256" key="5">
    <source>
        <dbReference type="ARBA" id="ARBA00022723"/>
    </source>
</evidence>
<protein>
    <recommendedName>
        <fullName evidence="3">RBR-type E3 ubiquitin transferase</fullName>
        <ecNumber evidence="3">2.3.2.31</ecNumber>
    </recommendedName>
</protein>
<evidence type="ECO:0000256" key="4">
    <source>
        <dbReference type="ARBA" id="ARBA00022679"/>
    </source>
</evidence>
<dbReference type="GO" id="GO:0008270">
    <property type="term" value="F:zinc ion binding"/>
    <property type="evidence" value="ECO:0007669"/>
    <property type="project" value="UniProtKB-KW"/>
</dbReference>
<gene>
    <name evidence="12" type="ORF">RND81_05G082800</name>
</gene>
<dbReference type="GO" id="GO:0016567">
    <property type="term" value="P:protein ubiquitination"/>
    <property type="evidence" value="ECO:0007669"/>
    <property type="project" value="InterPro"/>
</dbReference>
<comment type="cofactor">
    <cofactor evidence="2">
        <name>Zn(2+)</name>
        <dbReference type="ChEBI" id="CHEBI:29105"/>
    </cofactor>
</comment>
<dbReference type="GO" id="GO:0061630">
    <property type="term" value="F:ubiquitin protein ligase activity"/>
    <property type="evidence" value="ECO:0007669"/>
    <property type="project" value="UniProtKB-EC"/>
</dbReference>
<dbReference type="PROSITE" id="PS51873">
    <property type="entry name" value="TRIAD"/>
    <property type="match status" value="1"/>
</dbReference>
<dbReference type="Proteomes" id="UP001443914">
    <property type="component" value="Unassembled WGS sequence"/>
</dbReference>
<dbReference type="InterPro" id="IPR002867">
    <property type="entry name" value="IBR_dom"/>
</dbReference>
<evidence type="ECO:0000256" key="6">
    <source>
        <dbReference type="ARBA" id="ARBA00022737"/>
    </source>
</evidence>
<dbReference type="SUPFAM" id="SSF57850">
    <property type="entry name" value="RING/U-box"/>
    <property type="match status" value="3"/>
</dbReference>
<feature type="region of interest" description="Disordered" evidence="10">
    <location>
        <begin position="1"/>
        <end position="74"/>
    </location>
</feature>
<evidence type="ECO:0000256" key="8">
    <source>
        <dbReference type="ARBA" id="ARBA00022786"/>
    </source>
</evidence>
<dbReference type="EC" id="2.3.2.31" evidence="3"/>
<keyword evidence="13" id="KW-1185">Reference proteome</keyword>
<dbReference type="InterPro" id="IPR044066">
    <property type="entry name" value="TRIAD_supradom"/>
</dbReference>
<proteinExistence type="predicted"/>
<feature type="domain" description="RING-type" evidence="11">
    <location>
        <begin position="156"/>
        <end position="366"/>
    </location>
</feature>
<keyword evidence="5" id="KW-0479">Metal-binding</keyword>
<dbReference type="PANTHER" id="PTHR11685">
    <property type="entry name" value="RBR FAMILY RING FINGER AND IBR DOMAIN-CONTAINING"/>
    <property type="match status" value="1"/>
</dbReference>
<keyword evidence="7" id="KW-0863">Zinc-finger</keyword>
<keyword evidence="4" id="KW-0808">Transferase</keyword>
<reference evidence="12" key="1">
    <citation type="submission" date="2024-03" db="EMBL/GenBank/DDBJ databases">
        <title>WGS assembly of Saponaria officinalis var. Norfolk2.</title>
        <authorList>
            <person name="Jenkins J."/>
            <person name="Shu S."/>
            <person name="Grimwood J."/>
            <person name="Barry K."/>
            <person name="Goodstein D."/>
            <person name="Schmutz J."/>
            <person name="Leebens-Mack J."/>
            <person name="Osbourn A."/>
        </authorList>
    </citation>
    <scope>NUCLEOTIDE SEQUENCE [LARGE SCALE GENOMIC DNA]</scope>
    <source>
        <strain evidence="12">JIC</strain>
    </source>
</reference>
<organism evidence="12 13">
    <name type="scientific">Saponaria officinalis</name>
    <name type="common">Common soapwort</name>
    <name type="synonym">Lychnis saponaria</name>
    <dbReference type="NCBI Taxonomy" id="3572"/>
    <lineage>
        <taxon>Eukaryota</taxon>
        <taxon>Viridiplantae</taxon>
        <taxon>Streptophyta</taxon>
        <taxon>Embryophyta</taxon>
        <taxon>Tracheophyta</taxon>
        <taxon>Spermatophyta</taxon>
        <taxon>Magnoliopsida</taxon>
        <taxon>eudicotyledons</taxon>
        <taxon>Gunneridae</taxon>
        <taxon>Pentapetalae</taxon>
        <taxon>Caryophyllales</taxon>
        <taxon>Caryophyllaceae</taxon>
        <taxon>Caryophylleae</taxon>
        <taxon>Saponaria</taxon>
    </lineage>
</organism>
<evidence type="ECO:0000256" key="3">
    <source>
        <dbReference type="ARBA" id="ARBA00012251"/>
    </source>
</evidence>
<dbReference type="AlphaFoldDB" id="A0AAW1KTM2"/>
<keyword evidence="8" id="KW-0833">Ubl conjugation pathway</keyword>
<feature type="compositionally biased region" description="Basic and acidic residues" evidence="10">
    <location>
        <begin position="17"/>
        <end position="27"/>
    </location>
</feature>
<keyword evidence="9" id="KW-0862">Zinc</keyword>
<accession>A0AAW1KTM2</accession>
<dbReference type="EMBL" id="JBDFQZ010000005">
    <property type="protein sequence ID" value="KAK9724567.1"/>
    <property type="molecule type" value="Genomic_DNA"/>
</dbReference>
<comment type="catalytic activity">
    <reaction evidence="1">
        <text>[E2 ubiquitin-conjugating enzyme]-S-ubiquitinyl-L-cysteine + [acceptor protein]-L-lysine = [E2 ubiquitin-conjugating enzyme]-L-cysteine + [acceptor protein]-N(6)-ubiquitinyl-L-lysine.</text>
        <dbReference type="EC" id="2.3.2.31"/>
    </reaction>
</comment>
<evidence type="ECO:0000256" key="9">
    <source>
        <dbReference type="ARBA" id="ARBA00022833"/>
    </source>
</evidence>
<comment type="caution">
    <text evidence="12">The sequence shown here is derived from an EMBL/GenBank/DDBJ whole genome shotgun (WGS) entry which is preliminary data.</text>
</comment>
<evidence type="ECO:0000256" key="10">
    <source>
        <dbReference type="SAM" id="MobiDB-lite"/>
    </source>
</evidence>
<dbReference type="Pfam" id="PF01485">
    <property type="entry name" value="IBR"/>
    <property type="match status" value="1"/>
</dbReference>
<dbReference type="SMART" id="SM00647">
    <property type="entry name" value="IBR"/>
    <property type="match status" value="1"/>
</dbReference>
<dbReference type="Gene3D" id="1.20.120.1750">
    <property type="match status" value="1"/>
</dbReference>
<name>A0AAW1KTM2_SAPOF</name>
<keyword evidence="6" id="KW-0677">Repeat</keyword>
<evidence type="ECO:0000313" key="13">
    <source>
        <dbReference type="Proteomes" id="UP001443914"/>
    </source>
</evidence>
<feature type="compositionally biased region" description="Acidic residues" evidence="10">
    <location>
        <begin position="47"/>
        <end position="72"/>
    </location>
</feature>
<evidence type="ECO:0000256" key="2">
    <source>
        <dbReference type="ARBA" id="ARBA00001947"/>
    </source>
</evidence>
<dbReference type="InterPro" id="IPR013083">
    <property type="entry name" value="Znf_RING/FYVE/PHD"/>
</dbReference>
<evidence type="ECO:0000259" key="11">
    <source>
        <dbReference type="PROSITE" id="PS51873"/>
    </source>
</evidence>
<dbReference type="Gene3D" id="3.30.40.10">
    <property type="entry name" value="Zinc/RING finger domain, C3HC4 (zinc finger)"/>
    <property type="match status" value="1"/>
</dbReference>
<dbReference type="InterPro" id="IPR031127">
    <property type="entry name" value="E3_UB_ligase_RBR"/>
</dbReference>
<sequence>MEPIKDQKMKGVIIYDDENRSQEKKEVNIVGSSKYEEELPDAAFCSDDYETTEDDDDDDSTDMDDAYSDMDELPSNQKGEYKILSVPEIVKCQEDDINNVSNVLSISRAEATILLLFCRWDVQNATDRWLSDAKETRAELGLPENISTALGSPSTKDMTCGKCSAPVPEFLCSDLFCGHKFCKTCWQDFIGKSLKETNLILRCPDQSCDASVNQDIISMVASEADQKNYSYLFLRSYLADATKGKWCPTPGCNHAVVLVPHSVTLKFTCKCLVTFCYRCLKEAHQPVSCAIFDSWRVESLKQSPNWHLACIRQCPKCHRSVEINAWHKRAECPPCKFHFCSTCSGPWLEHGRWVGDQFTHFCPEDKLKANSEIEKRRAQAAKELGKYQEYFKQWRNFQMEQENALMKVQSLQRVELKVLAEKQGLPLEEVSFVADAWLQVAECKRVFKWACVYDYYFFQLEETRRPFFNLLMKHGVFVLNQLGQCASELPKFLAADAPPTDQFAAFREKLCLKLRVTKNFFENLQIAIKNGYQDLESLRSDICSRESIERKAATKAGTHSGATESASETTDEGCPHCSFPTDHSTAICVMCYH</sequence>
<evidence type="ECO:0000313" key="12">
    <source>
        <dbReference type="EMBL" id="KAK9724567.1"/>
    </source>
</evidence>